<dbReference type="PANTHER" id="PTHR24276:SF98">
    <property type="entry name" value="FI18310P1-RELATED"/>
    <property type="match status" value="1"/>
</dbReference>
<dbReference type="CDD" id="cd00190">
    <property type="entry name" value="Tryp_SPc"/>
    <property type="match status" value="1"/>
</dbReference>
<dbReference type="InterPro" id="IPR009003">
    <property type="entry name" value="Peptidase_S1_PA"/>
</dbReference>
<comment type="similarity">
    <text evidence="1">Belongs to the peptidase S1 family.</text>
</comment>
<keyword evidence="6" id="KW-1185">Reference proteome</keyword>
<evidence type="ECO:0000256" key="2">
    <source>
        <dbReference type="ARBA" id="ARBA00023157"/>
    </source>
</evidence>
<evidence type="ECO:0000259" key="4">
    <source>
        <dbReference type="PROSITE" id="PS50240"/>
    </source>
</evidence>
<reference evidence="5" key="1">
    <citation type="submission" date="2022-07" db="EMBL/GenBank/DDBJ databases">
        <title>Phylogenomic reconstructions and comparative analyses of Kickxellomycotina fungi.</title>
        <authorList>
            <person name="Reynolds N.K."/>
            <person name="Stajich J.E."/>
            <person name="Barry K."/>
            <person name="Grigoriev I.V."/>
            <person name="Crous P."/>
            <person name="Smith M.E."/>
        </authorList>
    </citation>
    <scope>NUCLEOTIDE SEQUENCE</scope>
    <source>
        <strain evidence="5">IMI 214461</strain>
    </source>
</reference>
<dbReference type="SMART" id="SM00020">
    <property type="entry name" value="Tryp_SPc"/>
    <property type="match status" value="1"/>
</dbReference>
<dbReference type="PROSITE" id="PS00134">
    <property type="entry name" value="TRYPSIN_HIS"/>
    <property type="match status" value="1"/>
</dbReference>
<dbReference type="EMBL" id="JANBQF010000177">
    <property type="protein sequence ID" value="KAJ2004080.1"/>
    <property type="molecule type" value="Genomic_DNA"/>
</dbReference>
<keyword evidence="3" id="KW-0645">Protease</keyword>
<evidence type="ECO:0000313" key="6">
    <source>
        <dbReference type="Proteomes" id="UP001150907"/>
    </source>
</evidence>
<dbReference type="InterPro" id="IPR018114">
    <property type="entry name" value="TRYPSIN_HIS"/>
</dbReference>
<dbReference type="PRINTS" id="PR00722">
    <property type="entry name" value="CHYMOTRYPSIN"/>
</dbReference>
<evidence type="ECO:0000256" key="3">
    <source>
        <dbReference type="RuleBase" id="RU363034"/>
    </source>
</evidence>
<dbReference type="PROSITE" id="PS00135">
    <property type="entry name" value="TRYPSIN_SER"/>
    <property type="match status" value="1"/>
</dbReference>
<gene>
    <name evidence="5" type="ORF">H4R26_002714</name>
</gene>
<accession>A0A9W8BKG3</accession>
<keyword evidence="2" id="KW-1015">Disulfide bond</keyword>
<sequence length="250" mass="25930">MGGSTANKSDYPFVIYMHNSGDNTICGGSIISDTWILTAAHCIKSSSANQITVFIGQADYSLDPSKGTNVAEIHSHPQFNEQTMENDISLLKLGSPITSKNAGTISIDTSNVGDGVKVTALGWGYTSGTGTTPSQQLKQGDLTTLSQAQCSQKDTKFTGNNGARICVAADTGADTCPGDSGGPLIRKVNNSNVLVGITSFGTPGPGGQITANCGASGMVSLFTHANYFMSFIKSTAGDLRQIQASNTSDR</sequence>
<evidence type="ECO:0000313" key="5">
    <source>
        <dbReference type="EMBL" id="KAJ2004080.1"/>
    </source>
</evidence>
<dbReference type="AlphaFoldDB" id="A0A9W8BKG3"/>
<proteinExistence type="inferred from homology"/>
<dbReference type="Proteomes" id="UP001150907">
    <property type="component" value="Unassembled WGS sequence"/>
</dbReference>
<dbReference type="FunFam" id="2.40.10.10:FF:000068">
    <property type="entry name" value="transmembrane protease serine 2"/>
    <property type="match status" value="1"/>
</dbReference>
<comment type="caution">
    <text evidence="5">The sequence shown here is derived from an EMBL/GenBank/DDBJ whole genome shotgun (WGS) entry which is preliminary data.</text>
</comment>
<name>A0A9W8BKG3_9FUNG</name>
<dbReference type="InterPro" id="IPR001254">
    <property type="entry name" value="Trypsin_dom"/>
</dbReference>
<dbReference type="PROSITE" id="PS50240">
    <property type="entry name" value="TRYPSIN_DOM"/>
    <property type="match status" value="1"/>
</dbReference>
<dbReference type="SUPFAM" id="SSF50494">
    <property type="entry name" value="Trypsin-like serine proteases"/>
    <property type="match status" value="1"/>
</dbReference>
<organism evidence="5 6">
    <name type="scientific">Coemansia thaxteri</name>
    <dbReference type="NCBI Taxonomy" id="2663907"/>
    <lineage>
        <taxon>Eukaryota</taxon>
        <taxon>Fungi</taxon>
        <taxon>Fungi incertae sedis</taxon>
        <taxon>Zoopagomycota</taxon>
        <taxon>Kickxellomycotina</taxon>
        <taxon>Kickxellomycetes</taxon>
        <taxon>Kickxellales</taxon>
        <taxon>Kickxellaceae</taxon>
        <taxon>Coemansia</taxon>
    </lineage>
</organism>
<protein>
    <recommendedName>
        <fullName evidence="4">Peptidase S1 domain-containing protein</fullName>
    </recommendedName>
</protein>
<dbReference type="InterPro" id="IPR001314">
    <property type="entry name" value="Peptidase_S1A"/>
</dbReference>
<feature type="domain" description="Peptidase S1" evidence="4">
    <location>
        <begin position="1"/>
        <end position="237"/>
    </location>
</feature>
<evidence type="ECO:0000256" key="1">
    <source>
        <dbReference type="ARBA" id="ARBA00007664"/>
    </source>
</evidence>
<keyword evidence="3" id="KW-0720">Serine protease</keyword>
<dbReference type="InterPro" id="IPR033116">
    <property type="entry name" value="TRYPSIN_SER"/>
</dbReference>
<keyword evidence="3" id="KW-0378">Hydrolase</keyword>
<dbReference type="Gene3D" id="2.40.10.10">
    <property type="entry name" value="Trypsin-like serine proteases"/>
    <property type="match status" value="1"/>
</dbReference>
<dbReference type="OrthoDB" id="6380398at2759"/>
<dbReference type="InterPro" id="IPR043504">
    <property type="entry name" value="Peptidase_S1_PA_chymotrypsin"/>
</dbReference>
<dbReference type="InterPro" id="IPR050430">
    <property type="entry name" value="Peptidase_S1"/>
</dbReference>
<dbReference type="PANTHER" id="PTHR24276">
    <property type="entry name" value="POLYSERASE-RELATED"/>
    <property type="match status" value="1"/>
</dbReference>
<dbReference type="GO" id="GO:0004252">
    <property type="term" value="F:serine-type endopeptidase activity"/>
    <property type="evidence" value="ECO:0007669"/>
    <property type="project" value="InterPro"/>
</dbReference>
<dbReference type="Pfam" id="PF00089">
    <property type="entry name" value="Trypsin"/>
    <property type="match status" value="1"/>
</dbReference>
<dbReference type="GO" id="GO:0006508">
    <property type="term" value="P:proteolysis"/>
    <property type="evidence" value="ECO:0007669"/>
    <property type="project" value="UniProtKB-KW"/>
</dbReference>